<comment type="caution">
    <text evidence="1">The sequence shown here is derived from an EMBL/GenBank/DDBJ whole genome shotgun (WGS) entry which is preliminary data.</text>
</comment>
<accession>A0A243W5A2</accession>
<evidence type="ECO:0000313" key="2">
    <source>
        <dbReference type="Proteomes" id="UP000194873"/>
    </source>
</evidence>
<dbReference type="EMBL" id="MTSE01000059">
    <property type="protein sequence ID" value="OUJ67990.1"/>
    <property type="molecule type" value="Genomic_DNA"/>
</dbReference>
<keyword evidence="2" id="KW-1185">Reference proteome</keyword>
<dbReference type="RefSeq" id="WP_086597481.1">
    <property type="nucleotide sequence ID" value="NZ_MTSE01000059.1"/>
</dbReference>
<evidence type="ECO:0000313" key="1">
    <source>
        <dbReference type="EMBL" id="OUJ67990.1"/>
    </source>
</evidence>
<protein>
    <submittedName>
        <fullName evidence="1">Uncharacterized protein</fullName>
    </submittedName>
</protein>
<dbReference type="Proteomes" id="UP000194873">
    <property type="component" value="Unassembled WGS sequence"/>
</dbReference>
<organism evidence="1 2">
    <name type="scientific">Hymenobacter crusticola</name>
    <dbReference type="NCBI Taxonomy" id="1770526"/>
    <lineage>
        <taxon>Bacteria</taxon>
        <taxon>Pseudomonadati</taxon>
        <taxon>Bacteroidota</taxon>
        <taxon>Cytophagia</taxon>
        <taxon>Cytophagales</taxon>
        <taxon>Hymenobacteraceae</taxon>
        <taxon>Hymenobacter</taxon>
    </lineage>
</organism>
<name>A0A243W5A2_9BACT</name>
<reference evidence="1 2" key="1">
    <citation type="submission" date="2017-01" db="EMBL/GenBank/DDBJ databases">
        <title>A new Hymenobacter.</title>
        <authorList>
            <person name="Liang Y."/>
            <person name="Feng F."/>
        </authorList>
    </citation>
    <scope>NUCLEOTIDE SEQUENCE [LARGE SCALE GENOMIC DNA]</scope>
    <source>
        <strain evidence="1">MIMBbqt21</strain>
    </source>
</reference>
<gene>
    <name evidence="1" type="ORF">BXP70_28345</name>
</gene>
<sequence>MVTQAFLEQLEWGLSAALLQPTTTELRGYWCDGILGPEWEADYALASVAQTHQLILRAWLERRSKGQSPTQHLYQLVIHLGPHSYHQYLQKQDLLDCVPEQLDSTHVALNVEKRVLEMQLP</sequence>
<proteinExistence type="predicted"/>
<dbReference type="AlphaFoldDB" id="A0A243W5A2"/>
<dbReference type="OrthoDB" id="798785at2"/>